<evidence type="ECO:0000256" key="1">
    <source>
        <dbReference type="SAM" id="Phobius"/>
    </source>
</evidence>
<organism evidence="2 3">
    <name type="scientific">Vigna mungo</name>
    <name type="common">Black gram</name>
    <name type="synonym">Phaseolus mungo</name>
    <dbReference type="NCBI Taxonomy" id="3915"/>
    <lineage>
        <taxon>Eukaryota</taxon>
        <taxon>Viridiplantae</taxon>
        <taxon>Streptophyta</taxon>
        <taxon>Embryophyta</taxon>
        <taxon>Tracheophyta</taxon>
        <taxon>Spermatophyta</taxon>
        <taxon>Magnoliopsida</taxon>
        <taxon>eudicotyledons</taxon>
        <taxon>Gunneridae</taxon>
        <taxon>Pentapetalae</taxon>
        <taxon>rosids</taxon>
        <taxon>fabids</taxon>
        <taxon>Fabales</taxon>
        <taxon>Fabaceae</taxon>
        <taxon>Papilionoideae</taxon>
        <taxon>50 kb inversion clade</taxon>
        <taxon>NPAAA clade</taxon>
        <taxon>indigoferoid/millettioid clade</taxon>
        <taxon>Phaseoleae</taxon>
        <taxon>Vigna</taxon>
    </lineage>
</organism>
<name>A0AAQ3P3B8_VIGMU</name>
<dbReference type="EMBL" id="CP144699">
    <property type="protein sequence ID" value="WVZ20855.1"/>
    <property type="molecule type" value="Genomic_DNA"/>
</dbReference>
<dbReference type="Proteomes" id="UP001374535">
    <property type="component" value="Chromosome 2"/>
</dbReference>
<dbReference type="AlphaFoldDB" id="A0AAQ3P3B8"/>
<proteinExistence type="predicted"/>
<keyword evidence="3" id="KW-1185">Reference proteome</keyword>
<accession>A0AAQ3P3B8</accession>
<keyword evidence="1" id="KW-0812">Transmembrane</keyword>
<reference evidence="2 3" key="1">
    <citation type="journal article" date="2023" name="Life. Sci Alliance">
        <title>Evolutionary insights into 3D genome organization and epigenetic landscape of Vigna mungo.</title>
        <authorList>
            <person name="Junaid A."/>
            <person name="Singh B."/>
            <person name="Bhatia S."/>
        </authorList>
    </citation>
    <scope>NUCLEOTIDE SEQUENCE [LARGE SCALE GENOMIC DNA]</scope>
    <source>
        <strain evidence="2">Urdbean</strain>
    </source>
</reference>
<feature type="transmembrane region" description="Helical" evidence="1">
    <location>
        <begin position="12"/>
        <end position="35"/>
    </location>
</feature>
<keyword evidence="1" id="KW-1133">Transmembrane helix</keyword>
<evidence type="ECO:0000313" key="2">
    <source>
        <dbReference type="EMBL" id="WVZ20855.1"/>
    </source>
</evidence>
<sequence>MKNGLTLIARTFNLAWVIMFMCDSVPAGKLLLLVLTLPNSKSVFLALLKSPTNLGQSHMNWNFPLLLEFTMSFTLASYAHTKALFPLHHSSFLLKLTSISPYWNPQLF</sequence>
<evidence type="ECO:0000313" key="3">
    <source>
        <dbReference type="Proteomes" id="UP001374535"/>
    </source>
</evidence>
<keyword evidence="1" id="KW-0472">Membrane</keyword>
<protein>
    <submittedName>
        <fullName evidence="2">Uncharacterized protein</fullName>
    </submittedName>
</protein>
<gene>
    <name evidence="2" type="ORF">V8G54_008177</name>
</gene>